<evidence type="ECO:0000256" key="1">
    <source>
        <dbReference type="SAM" id="MobiDB-lite"/>
    </source>
</evidence>
<reference evidence="2" key="1">
    <citation type="submission" date="2009-05" db="EMBL/GenBank/DDBJ databases">
        <authorList>
            <person name="Harkins D.M."/>
            <person name="DeShazer D."/>
            <person name="Woods D.E."/>
            <person name="Brinkac L.M."/>
            <person name="Brown K.A."/>
            <person name="Hung G.C."/>
            <person name="Tuanyok A."/>
            <person name="Zhang B."/>
            <person name="Nierman W.C."/>
        </authorList>
    </citation>
    <scope>NUCLEOTIDE SEQUENCE [LARGE SCALE GENOMIC DNA]</scope>
    <source>
        <strain evidence="2">1710a</strain>
    </source>
</reference>
<feature type="compositionally biased region" description="Low complexity" evidence="1">
    <location>
        <begin position="61"/>
        <end position="79"/>
    </location>
</feature>
<sequence length="133" mass="14880">MGRRGGAATAGRRVRARPGAREGFWRNRFDRGTRHRDPWFGDSRVVTVRRDAAAEPEPRMRLPAPEAARPARKGPAYARRVPHAPHPHKAAAVPLAALPRRRRSNRPPHSDAMREALARARRLLVPFIGAEAD</sequence>
<feature type="region of interest" description="Disordered" evidence="1">
    <location>
        <begin position="1"/>
        <end position="20"/>
    </location>
</feature>
<feature type="compositionally biased region" description="Basic and acidic residues" evidence="1">
    <location>
        <begin position="50"/>
        <end position="60"/>
    </location>
</feature>
<accession>A0A0E1W1H7</accession>
<feature type="compositionally biased region" description="Basic residues" evidence="1">
    <location>
        <begin position="80"/>
        <end position="89"/>
    </location>
</feature>
<feature type="compositionally biased region" description="Low complexity" evidence="1">
    <location>
        <begin position="1"/>
        <end position="11"/>
    </location>
</feature>
<dbReference type="HOGENOM" id="CLU_1902754_0_0_4"/>
<gene>
    <name evidence="2" type="ORF">BURPS1710A_1143</name>
</gene>
<proteinExistence type="predicted"/>
<feature type="region of interest" description="Disordered" evidence="1">
    <location>
        <begin position="50"/>
        <end position="113"/>
    </location>
</feature>
<protein>
    <submittedName>
        <fullName evidence="2">Uncharacterized protein</fullName>
    </submittedName>
</protein>
<dbReference type="EMBL" id="CM000832">
    <property type="protein sequence ID" value="EET06156.1"/>
    <property type="molecule type" value="Genomic_DNA"/>
</dbReference>
<dbReference type="Proteomes" id="UP000001812">
    <property type="component" value="Chromosome I"/>
</dbReference>
<evidence type="ECO:0000313" key="2">
    <source>
        <dbReference type="EMBL" id="EET06156.1"/>
    </source>
</evidence>
<organism evidence="2">
    <name type="scientific">Burkholderia pseudomallei 1710a</name>
    <dbReference type="NCBI Taxonomy" id="320371"/>
    <lineage>
        <taxon>Bacteria</taxon>
        <taxon>Pseudomonadati</taxon>
        <taxon>Pseudomonadota</taxon>
        <taxon>Betaproteobacteria</taxon>
        <taxon>Burkholderiales</taxon>
        <taxon>Burkholderiaceae</taxon>
        <taxon>Burkholderia</taxon>
        <taxon>pseudomallei group</taxon>
    </lineage>
</organism>
<name>A0A0E1W1H7_BURPE</name>
<dbReference type="AlphaFoldDB" id="A0A0E1W1H7"/>
<dbReference type="RefSeq" id="WP_004526223.1">
    <property type="nucleotide sequence ID" value="NZ_CM000832.1"/>
</dbReference>